<name>A0A645I9K1_9ZZZZ</name>
<protein>
    <submittedName>
        <fullName evidence="1">ATP-dependent helicase/deoxyribonuclease subunit B</fullName>
        <ecNumber evidence="1">3.6.4.12</ecNumber>
    </submittedName>
</protein>
<keyword evidence="1" id="KW-0067">ATP-binding</keyword>
<proteinExistence type="predicted"/>
<comment type="caution">
    <text evidence="1">The sequence shown here is derived from an EMBL/GenBank/DDBJ whole genome shotgun (WGS) entry which is preliminary data.</text>
</comment>
<accession>A0A645I9K1</accession>
<dbReference type="GO" id="GO:0003678">
    <property type="term" value="F:DNA helicase activity"/>
    <property type="evidence" value="ECO:0007669"/>
    <property type="project" value="UniProtKB-EC"/>
</dbReference>
<reference evidence="1" key="1">
    <citation type="submission" date="2019-08" db="EMBL/GenBank/DDBJ databases">
        <authorList>
            <person name="Kucharzyk K."/>
            <person name="Murdoch R.W."/>
            <person name="Higgins S."/>
            <person name="Loffler F."/>
        </authorList>
    </citation>
    <scope>NUCLEOTIDE SEQUENCE</scope>
</reference>
<evidence type="ECO:0000313" key="1">
    <source>
        <dbReference type="EMBL" id="MPN48011.1"/>
    </source>
</evidence>
<gene>
    <name evidence="1" type="primary">addB_28</name>
    <name evidence="1" type="ORF">SDC9_195615</name>
</gene>
<keyword evidence="1" id="KW-0547">Nucleotide-binding</keyword>
<organism evidence="1">
    <name type="scientific">bioreactor metagenome</name>
    <dbReference type="NCBI Taxonomy" id="1076179"/>
    <lineage>
        <taxon>unclassified sequences</taxon>
        <taxon>metagenomes</taxon>
        <taxon>ecological metagenomes</taxon>
    </lineage>
</organism>
<sequence length="123" mass="14101">MLVRERVGFPETSLRYLVTGKVLVHGLQDSFFIRTPRRSDQTSFWPIPRQAVDHLMEEALSQQKNPVLASSRRYQHMTGKLKHIIASSVDVIQNQIIRGEFEPLYSEVGFGPNEMIPPIVLDL</sequence>
<keyword evidence="1" id="KW-0378">Hydrolase</keyword>
<dbReference type="GO" id="GO:0016787">
    <property type="term" value="F:hydrolase activity"/>
    <property type="evidence" value="ECO:0007669"/>
    <property type="project" value="UniProtKB-KW"/>
</dbReference>
<dbReference type="EC" id="3.6.4.12" evidence="1"/>
<dbReference type="EMBL" id="VSSQ01109949">
    <property type="protein sequence ID" value="MPN48011.1"/>
    <property type="molecule type" value="Genomic_DNA"/>
</dbReference>
<keyword evidence="1" id="KW-0347">Helicase</keyword>
<dbReference type="AlphaFoldDB" id="A0A645I9K1"/>